<feature type="region of interest" description="Disordered" evidence="1">
    <location>
        <begin position="249"/>
        <end position="344"/>
    </location>
</feature>
<dbReference type="EMBL" id="KV441393">
    <property type="protein sequence ID" value="OAF59483.1"/>
    <property type="molecule type" value="Genomic_DNA"/>
</dbReference>
<evidence type="ECO:0000256" key="1">
    <source>
        <dbReference type="SAM" id="MobiDB-lite"/>
    </source>
</evidence>
<accession>A0A177AE73</accession>
<dbReference type="OrthoDB" id="3946700at2759"/>
<organism evidence="2">
    <name type="scientific">Pseudogymnoascus destructans</name>
    <dbReference type="NCBI Taxonomy" id="655981"/>
    <lineage>
        <taxon>Eukaryota</taxon>
        <taxon>Fungi</taxon>
        <taxon>Dikarya</taxon>
        <taxon>Ascomycota</taxon>
        <taxon>Pezizomycotina</taxon>
        <taxon>Leotiomycetes</taxon>
        <taxon>Thelebolales</taxon>
        <taxon>Thelebolaceae</taxon>
        <taxon>Pseudogymnoascus</taxon>
    </lineage>
</organism>
<protein>
    <submittedName>
        <fullName evidence="2">Uncharacterized protein</fullName>
    </submittedName>
</protein>
<reference evidence="2" key="1">
    <citation type="submission" date="2016-03" db="EMBL/GenBank/DDBJ databases">
        <title>Updated assembly of Pseudogymnoascus destructans, the fungus causing white-nose syndrome of bats.</title>
        <authorList>
            <person name="Palmer J.M."/>
            <person name="Drees K.P."/>
            <person name="Foster J.T."/>
            <person name="Lindner D.L."/>
        </authorList>
    </citation>
    <scope>NUCLEOTIDE SEQUENCE [LARGE SCALE GENOMIC DNA]</scope>
    <source>
        <strain evidence="2">20631-21</strain>
    </source>
</reference>
<dbReference type="Proteomes" id="UP000077154">
    <property type="component" value="Unassembled WGS sequence"/>
</dbReference>
<feature type="region of interest" description="Disordered" evidence="1">
    <location>
        <begin position="1"/>
        <end position="61"/>
    </location>
</feature>
<feature type="compositionally biased region" description="Basic residues" evidence="1">
    <location>
        <begin position="30"/>
        <end position="40"/>
    </location>
</feature>
<dbReference type="RefSeq" id="XP_024324766.1">
    <property type="nucleotide sequence ID" value="XM_024467554.1"/>
</dbReference>
<dbReference type="AlphaFoldDB" id="A0A177AE73"/>
<feature type="compositionally biased region" description="Basic and acidic residues" evidence="1">
    <location>
        <begin position="18"/>
        <end position="29"/>
    </location>
</feature>
<dbReference type="eggNOG" id="ENOG502SQAM">
    <property type="taxonomic scope" value="Eukaryota"/>
</dbReference>
<name>A0A177AE73_9PEZI</name>
<feature type="compositionally biased region" description="Low complexity" evidence="1">
    <location>
        <begin position="252"/>
        <end position="268"/>
    </location>
</feature>
<gene>
    <name evidence="2" type="ORF">VC83_03916</name>
</gene>
<feature type="compositionally biased region" description="Basic and acidic residues" evidence="1">
    <location>
        <begin position="278"/>
        <end position="289"/>
    </location>
</feature>
<sequence length="452" mass="49858">MGLPLFVTPAHNGTSPRPGDKETSNERTTIRRQRTARRGRTISSSERLRVRNGGRFSFQEPPSITSLMEESAAAALEERITRTTMEERWRRAQMQGAPVLIPSPWADRSTPPLPSMAENPAPRVMPPNPWGWNSQPDGPLLPPAPESPPLFAARAAWRSAPPTGYDRRVVIQRLYNDRAQARRARIAIAARNHPSRSIRLSVAEQNAFLEAQNELLNSLTEEQLMASDADPLGTPPPWMNSSILSQLRDEQSASVLPSASALPPSENNSAERRRFRLPRVDGLGDRERSLSPGGDGEWDTLLTTISPDPQPPSAGSSFASTSASDAASSVPTSTSSATSIGPPIEVDYGTSFENICEYVEANSPSSDPDEEEQEMLDFFDAREAGERFWRGYTDFVAARADRVARHASQADGESMGGMQRIVRRLARRQDIPDEWWAEVGLSRTIPRELVQS</sequence>
<dbReference type="GeneID" id="36286989"/>
<proteinExistence type="predicted"/>
<dbReference type="VEuPathDB" id="FungiDB:GMDG_06874"/>
<evidence type="ECO:0000313" key="2">
    <source>
        <dbReference type="EMBL" id="OAF59483.1"/>
    </source>
</evidence>
<feature type="compositionally biased region" description="Low complexity" evidence="1">
    <location>
        <begin position="313"/>
        <end position="339"/>
    </location>
</feature>